<sequence length="111" mass="12190">MLSPHIIFADLSSDSAATPSCGLDPSVLSSLPTFPFSFPPPLPTTITPDGLDCILCLSDFRPSVNVRLLSKCDHPMVKNHHSMLSSLLFIRFDLYCHAVMHESTDLHSSYS</sequence>
<dbReference type="EMBL" id="JBBNAF010000006">
    <property type="protein sequence ID" value="KAK9136127.1"/>
    <property type="molecule type" value="Genomic_DNA"/>
</dbReference>
<name>A0AAP0JNJ9_9MAGN</name>
<keyword evidence="2" id="KW-1185">Reference proteome</keyword>
<gene>
    <name evidence="1" type="ORF">Syun_015457</name>
</gene>
<evidence type="ECO:0000313" key="2">
    <source>
        <dbReference type="Proteomes" id="UP001420932"/>
    </source>
</evidence>
<organism evidence="1 2">
    <name type="scientific">Stephania yunnanensis</name>
    <dbReference type="NCBI Taxonomy" id="152371"/>
    <lineage>
        <taxon>Eukaryota</taxon>
        <taxon>Viridiplantae</taxon>
        <taxon>Streptophyta</taxon>
        <taxon>Embryophyta</taxon>
        <taxon>Tracheophyta</taxon>
        <taxon>Spermatophyta</taxon>
        <taxon>Magnoliopsida</taxon>
        <taxon>Ranunculales</taxon>
        <taxon>Menispermaceae</taxon>
        <taxon>Menispermoideae</taxon>
        <taxon>Cissampelideae</taxon>
        <taxon>Stephania</taxon>
    </lineage>
</organism>
<comment type="caution">
    <text evidence="1">The sequence shown here is derived from an EMBL/GenBank/DDBJ whole genome shotgun (WGS) entry which is preliminary data.</text>
</comment>
<protein>
    <submittedName>
        <fullName evidence="1">Uncharacterized protein</fullName>
    </submittedName>
</protein>
<dbReference type="Proteomes" id="UP001420932">
    <property type="component" value="Unassembled WGS sequence"/>
</dbReference>
<evidence type="ECO:0000313" key="1">
    <source>
        <dbReference type="EMBL" id="KAK9136127.1"/>
    </source>
</evidence>
<reference evidence="1 2" key="1">
    <citation type="submission" date="2024-01" db="EMBL/GenBank/DDBJ databases">
        <title>Genome assemblies of Stephania.</title>
        <authorList>
            <person name="Yang L."/>
        </authorList>
    </citation>
    <scope>NUCLEOTIDE SEQUENCE [LARGE SCALE GENOMIC DNA]</scope>
    <source>
        <strain evidence="1">YNDBR</strain>
        <tissue evidence="1">Leaf</tissue>
    </source>
</reference>
<proteinExistence type="predicted"/>
<accession>A0AAP0JNJ9</accession>
<dbReference type="AlphaFoldDB" id="A0AAP0JNJ9"/>